<sequence>MSLYRGEMITTQKIYTYPARHAPLLRLANMHVTWIGVGRYLTSTELLWLSLVSKELHGHVATLAALLVKESPSLAFLTQWTDDPTSSQLLLPPSLMWLRCVELQYIKSLLVYATPLSSDSGECSPSSCVVLAKSFVLTCKKQCVKAEKLLKQGPKAYKSMARFPKSAVKVANALSPLVERDIADVSDSLTCVHSSLRPLSLSSGHGKRMTLPLSQWKKLFPYFPKPVYGLGLGAVECERCVVTAEEDADAINLQKTHRLLTHASTSTLLDLVHRKHHYPPALFSPEISTFYLVPLKWTKVWRAYTKYKHHLPPGPIVNGALLCARHKRPVVPTSVGLFLSGASTSLTHFAGSIPGHSITNPLYEIVTAAEWEDLTGQYCVDVGVGFAVVQGAVHWQSPPCQMCAEAVESSRRTNPQNHQPQSNRRRPTTV</sequence>
<dbReference type="InterPro" id="IPR006615">
    <property type="entry name" value="Pept_C19_DUSP"/>
</dbReference>
<organism evidence="3">
    <name type="scientific">Aphanomyces astaci</name>
    <name type="common">Crayfish plague agent</name>
    <dbReference type="NCBI Taxonomy" id="112090"/>
    <lineage>
        <taxon>Eukaryota</taxon>
        <taxon>Sar</taxon>
        <taxon>Stramenopiles</taxon>
        <taxon>Oomycota</taxon>
        <taxon>Saprolegniomycetes</taxon>
        <taxon>Saprolegniales</taxon>
        <taxon>Verrucalvaceae</taxon>
        <taxon>Aphanomyces</taxon>
    </lineage>
</organism>
<dbReference type="AlphaFoldDB" id="W4GFR1"/>
<dbReference type="VEuPathDB" id="FungiDB:H257_08156"/>
<dbReference type="GO" id="GO:0004843">
    <property type="term" value="F:cysteine-type deubiquitinase activity"/>
    <property type="evidence" value="ECO:0007669"/>
    <property type="project" value="InterPro"/>
</dbReference>
<accession>W4GFR1</accession>
<feature type="region of interest" description="Disordered" evidence="1">
    <location>
        <begin position="411"/>
        <end position="430"/>
    </location>
</feature>
<proteinExistence type="predicted"/>
<dbReference type="PROSITE" id="PS51283">
    <property type="entry name" value="DUSP"/>
    <property type="match status" value="1"/>
</dbReference>
<gene>
    <name evidence="3" type="ORF">H257_08156</name>
</gene>
<feature type="compositionally biased region" description="Polar residues" evidence="1">
    <location>
        <begin position="412"/>
        <end position="422"/>
    </location>
</feature>
<feature type="domain" description="DUSP" evidence="2">
    <location>
        <begin position="259"/>
        <end position="393"/>
    </location>
</feature>
<dbReference type="EMBL" id="KI913131">
    <property type="protein sequence ID" value="ETV77909.1"/>
    <property type="molecule type" value="Genomic_DNA"/>
</dbReference>
<dbReference type="Gene3D" id="3.30.2230.10">
    <property type="entry name" value="DUSP-like"/>
    <property type="match status" value="1"/>
</dbReference>
<evidence type="ECO:0000313" key="3">
    <source>
        <dbReference type="EMBL" id="ETV77909.1"/>
    </source>
</evidence>
<evidence type="ECO:0000256" key="1">
    <source>
        <dbReference type="SAM" id="MobiDB-lite"/>
    </source>
</evidence>
<dbReference type="OrthoDB" id="58216at2759"/>
<evidence type="ECO:0000259" key="2">
    <source>
        <dbReference type="PROSITE" id="PS51283"/>
    </source>
</evidence>
<dbReference type="GeneID" id="20810152"/>
<reference evidence="3" key="1">
    <citation type="submission" date="2013-12" db="EMBL/GenBank/DDBJ databases">
        <title>The Genome Sequence of Aphanomyces astaci APO3.</title>
        <authorList>
            <consortium name="The Broad Institute Genomics Platform"/>
            <person name="Russ C."/>
            <person name="Tyler B."/>
            <person name="van West P."/>
            <person name="Dieguez-Uribeondo J."/>
            <person name="Young S.K."/>
            <person name="Zeng Q."/>
            <person name="Gargeya S."/>
            <person name="Fitzgerald M."/>
            <person name="Abouelleil A."/>
            <person name="Alvarado L."/>
            <person name="Chapman S.B."/>
            <person name="Gainer-Dewar J."/>
            <person name="Goldberg J."/>
            <person name="Griggs A."/>
            <person name="Gujja S."/>
            <person name="Hansen M."/>
            <person name="Howarth C."/>
            <person name="Imamovic A."/>
            <person name="Ireland A."/>
            <person name="Larimer J."/>
            <person name="McCowan C."/>
            <person name="Murphy C."/>
            <person name="Pearson M."/>
            <person name="Poon T.W."/>
            <person name="Priest M."/>
            <person name="Roberts A."/>
            <person name="Saif S."/>
            <person name="Shea T."/>
            <person name="Sykes S."/>
            <person name="Wortman J."/>
            <person name="Nusbaum C."/>
            <person name="Birren B."/>
        </authorList>
    </citation>
    <scope>NUCLEOTIDE SEQUENCE [LARGE SCALE GENOMIC DNA]</scope>
    <source>
        <strain evidence="3">APO3</strain>
    </source>
</reference>
<dbReference type="InterPro" id="IPR035927">
    <property type="entry name" value="DUSP-like_sf"/>
</dbReference>
<protein>
    <recommendedName>
        <fullName evidence="2">DUSP domain-containing protein</fullName>
    </recommendedName>
</protein>
<dbReference type="SUPFAM" id="SSF143791">
    <property type="entry name" value="DUSP-like"/>
    <property type="match status" value="1"/>
</dbReference>
<dbReference type="RefSeq" id="XP_009832246.1">
    <property type="nucleotide sequence ID" value="XM_009833944.1"/>
</dbReference>
<name>W4GFR1_APHAT</name>